<reference evidence="2 3" key="1">
    <citation type="journal article" date="2023" name="Plants (Basel)">
        <title>Bridging the Gap: Combining Genomics and Transcriptomics Approaches to Understand Stylosanthes scabra, an Orphan Legume from the Brazilian Caatinga.</title>
        <authorList>
            <person name="Ferreira-Neto J.R.C."/>
            <person name="da Silva M.D."/>
            <person name="Binneck E."/>
            <person name="de Melo N.F."/>
            <person name="da Silva R.H."/>
            <person name="de Melo A.L.T.M."/>
            <person name="Pandolfi V."/>
            <person name="Bustamante F.O."/>
            <person name="Brasileiro-Vidal A.C."/>
            <person name="Benko-Iseppon A.M."/>
        </authorList>
    </citation>
    <scope>NUCLEOTIDE SEQUENCE [LARGE SCALE GENOMIC DNA]</scope>
    <source>
        <tissue evidence="2">Leaves</tissue>
    </source>
</reference>
<evidence type="ECO:0000259" key="1">
    <source>
        <dbReference type="Pfam" id="PF25019"/>
    </source>
</evidence>
<evidence type="ECO:0000313" key="2">
    <source>
        <dbReference type="EMBL" id="MED6174111.1"/>
    </source>
</evidence>
<dbReference type="Gene3D" id="3.80.10.10">
    <property type="entry name" value="Ribonuclease Inhibitor"/>
    <property type="match status" value="1"/>
</dbReference>
<comment type="caution">
    <text evidence="2">The sequence shown here is derived from an EMBL/GenBank/DDBJ whole genome shotgun (WGS) entry which is preliminary data.</text>
</comment>
<dbReference type="InterPro" id="IPR001611">
    <property type="entry name" value="Leu-rich_rpt"/>
</dbReference>
<dbReference type="Proteomes" id="UP001341840">
    <property type="component" value="Unassembled WGS sequence"/>
</dbReference>
<dbReference type="PANTHER" id="PTHR47186">
    <property type="entry name" value="LEUCINE-RICH REPEAT-CONTAINING PROTEIN 57"/>
    <property type="match status" value="1"/>
</dbReference>
<protein>
    <recommendedName>
        <fullName evidence="1">R13L1/DRL21-like LRR repeat region domain-containing protein</fullName>
    </recommendedName>
</protein>
<dbReference type="InterPro" id="IPR032675">
    <property type="entry name" value="LRR_dom_sf"/>
</dbReference>
<evidence type="ECO:0000313" key="3">
    <source>
        <dbReference type="Proteomes" id="UP001341840"/>
    </source>
</evidence>
<gene>
    <name evidence="2" type="ORF">PIB30_065780</name>
</gene>
<accession>A0ABU6VLJ9</accession>
<dbReference type="SUPFAM" id="SSF52058">
    <property type="entry name" value="L domain-like"/>
    <property type="match status" value="1"/>
</dbReference>
<feature type="domain" description="R13L1/DRL21-like LRR repeat region" evidence="1">
    <location>
        <begin position="52"/>
        <end position="168"/>
    </location>
</feature>
<name>A0ABU6VLJ9_9FABA</name>
<keyword evidence="3" id="KW-1185">Reference proteome</keyword>
<dbReference type="PANTHER" id="PTHR47186:SF3">
    <property type="entry name" value="OS09G0267800 PROTEIN"/>
    <property type="match status" value="1"/>
</dbReference>
<sequence>MLPSGMHDLVNLRHLDIRGCYFLTEMPKEMSKLKQLNSLSDYIVGKDEENGIRELGTMDNLHRSFCISQLENVKNCGEASEAKMGNKKHINTLNLKWNPIVGYDSAQTQRDILDKLQPHENLKELSIERYPSEAFSDWLGLSRYSKMTKLSLYYCTNCCELPSLQHLRISQFDRLEKIDFEFYSRNNNGSFQ</sequence>
<dbReference type="InterPro" id="IPR056789">
    <property type="entry name" value="LRR_R13L1-DRL21"/>
</dbReference>
<dbReference type="Pfam" id="PF25019">
    <property type="entry name" value="LRR_R13L1-DRL21"/>
    <property type="match status" value="1"/>
</dbReference>
<proteinExistence type="predicted"/>
<organism evidence="2 3">
    <name type="scientific">Stylosanthes scabra</name>
    <dbReference type="NCBI Taxonomy" id="79078"/>
    <lineage>
        <taxon>Eukaryota</taxon>
        <taxon>Viridiplantae</taxon>
        <taxon>Streptophyta</taxon>
        <taxon>Embryophyta</taxon>
        <taxon>Tracheophyta</taxon>
        <taxon>Spermatophyta</taxon>
        <taxon>Magnoliopsida</taxon>
        <taxon>eudicotyledons</taxon>
        <taxon>Gunneridae</taxon>
        <taxon>Pentapetalae</taxon>
        <taxon>rosids</taxon>
        <taxon>fabids</taxon>
        <taxon>Fabales</taxon>
        <taxon>Fabaceae</taxon>
        <taxon>Papilionoideae</taxon>
        <taxon>50 kb inversion clade</taxon>
        <taxon>dalbergioids sensu lato</taxon>
        <taxon>Dalbergieae</taxon>
        <taxon>Pterocarpus clade</taxon>
        <taxon>Stylosanthes</taxon>
    </lineage>
</organism>
<dbReference type="EMBL" id="JASCZI010151695">
    <property type="protein sequence ID" value="MED6174111.1"/>
    <property type="molecule type" value="Genomic_DNA"/>
</dbReference>
<dbReference type="Pfam" id="PF00560">
    <property type="entry name" value="LRR_1"/>
    <property type="match status" value="1"/>
</dbReference>